<dbReference type="Gene3D" id="1.10.10.10">
    <property type="entry name" value="Winged helix-like DNA-binding domain superfamily/Winged helix DNA-binding domain"/>
    <property type="match status" value="1"/>
</dbReference>
<feature type="domain" description="Cullin neddylation" evidence="1">
    <location>
        <begin position="15"/>
        <end position="80"/>
    </location>
</feature>
<dbReference type="SUPFAM" id="SSF46785">
    <property type="entry name" value="Winged helix' DNA-binding domain"/>
    <property type="match status" value="1"/>
</dbReference>
<reference evidence="3 4" key="1">
    <citation type="journal article" date="2017" name="Genome Biol. Evol.">
        <title>Phytophthora megakarya and P. palmivora, closely related causal agents of cacao black pod rot, underwent increases in genome sizes and gene numbers by different mechanisms.</title>
        <authorList>
            <person name="Ali S.S."/>
            <person name="Shao J."/>
            <person name="Lary D.J."/>
            <person name="Kronmiller B."/>
            <person name="Shen D."/>
            <person name="Strem M.D."/>
            <person name="Amoako-Attah I."/>
            <person name="Akrofi A.Y."/>
            <person name="Begoude B.A."/>
            <person name="Ten Hoopen G.M."/>
            <person name="Coulibaly K."/>
            <person name="Kebe B.I."/>
            <person name="Melnick R.L."/>
            <person name="Guiltinan M.J."/>
            <person name="Tyler B.M."/>
            <person name="Meinhardt L.W."/>
            <person name="Bailey B.A."/>
        </authorList>
    </citation>
    <scope>NUCLEOTIDE SEQUENCE [LARGE SCALE GENOMIC DNA]</scope>
    <source>
        <strain evidence="3">Sbr112.9</strain>
        <strain evidence="4">sbr112.9</strain>
    </source>
</reference>
<dbReference type="Proteomes" id="UP000237271">
    <property type="component" value="Unassembled WGS sequence"/>
</dbReference>
<keyword evidence="4" id="KW-1185">Reference proteome</keyword>
<dbReference type="OrthoDB" id="27073at2759"/>
<sequence length="86" mass="10290">MKETKKENEDTHERVFRDRQYQVDAAIVRIMKARKKLSHALLMTEIFTQVRFPAKAADIKRRIESLIDREYLARDSNNAQMYNYLA</sequence>
<gene>
    <name evidence="3" type="ORF">PHPALM_16670</name>
    <name evidence="2" type="ORF">PHPALM_37576</name>
</gene>
<accession>A0A2P4XP58</accession>
<dbReference type="AlphaFoldDB" id="A0A2P4XP58"/>
<evidence type="ECO:0000313" key="3">
    <source>
        <dbReference type="EMBL" id="POM67355.1"/>
    </source>
</evidence>
<organism evidence="3 4">
    <name type="scientific">Phytophthora palmivora</name>
    <dbReference type="NCBI Taxonomy" id="4796"/>
    <lineage>
        <taxon>Eukaryota</taxon>
        <taxon>Sar</taxon>
        <taxon>Stramenopiles</taxon>
        <taxon>Oomycota</taxon>
        <taxon>Peronosporomycetes</taxon>
        <taxon>Peronosporales</taxon>
        <taxon>Peronosporaceae</taxon>
        <taxon>Phytophthora</taxon>
    </lineage>
</organism>
<comment type="caution">
    <text evidence="3">The sequence shown here is derived from an EMBL/GenBank/DDBJ whole genome shotgun (WGS) entry which is preliminary data.</text>
</comment>
<evidence type="ECO:0000259" key="1">
    <source>
        <dbReference type="SMART" id="SM00884"/>
    </source>
</evidence>
<dbReference type="PROSITE" id="PS01256">
    <property type="entry name" value="CULLIN_1"/>
    <property type="match status" value="1"/>
</dbReference>
<dbReference type="GO" id="GO:0031461">
    <property type="term" value="C:cullin-RING ubiquitin ligase complex"/>
    <property type="evidence" value="ECO:0007669"/>
    <property type="project" value="InterPro"/>
</dbReference>
<dbReference type="SMART" id="SM00884">
    <property type="entry name" value="Cullin_Nedd8"/>
    <property type="match status" value="1"/>
</dbReference>
<dbReference type="InterPro" id="IPR019559">
    <property type="entry name" value="Cullin_neddylation_domain"/>
</dbReference>
<dbReference type="InterPro" id="IPR045093">
    <property type="entry name" value="Cullin"/>
</dbReference>
<dbReference type="InterPro" id="IPR016157">
    <property type="entry name" value="Cullin_CS"/>
</dbReference>
<name>A0A2P4XP58_9STRA</name>
<protein>
    <submittedName>
        <fullName evidence="3">Cullin family protein</fullName>
    </submittedName>
</protein>
<dbReference type="InterPro" id="IPR036390">
    <property type="entry name" value="WH_DNA-bd_sf"/>
</dbReference>
<dbReference type="GO" id="GO:0006511">
    <property type="term" value="P:ubiquitin-dependent protein catabolic process"/>
    <property type="evidence" value="ECO:0007669"/>
    <property type="project" value="InterPro"/>
</dbReference>
<dbReference type="Pfam" id="PF10557">
    <property type="entry name" value="Cullin_Nedd8"/>
    <property type="match status" value="1"/>
</dbReference>
<dbReference type="EMBL" id="NCKW01020473">
    <property type="protein sequence ID" value="POM57861.1"/>
    <property type="molecule type" value="Genomic_DNA"/>
</dbReference>
<dbReference type="GO" id="GO:0031625">
    <property type="term" value="F:ubiquitin protein ligase binding"/>
    <property type="evidence" value="ECO:0007669"/>
    <property type="project" value="InterPro"/>
</dbReference>
<dbReference type="FunFam" id="1.10.10.10:FF:000050">
    <property type="entry name" value="Cullin 4B"/>
    <property type="match status" value="1"/>
</dbReference>
<proteinExistence type="predicted"/>
<dbReference type="PANTHER" id="PTHR11932">
    <property type="entry name" value="CULLIN"/>
    <property type="match status" value="1"/>
</dbReference>
<evidence type="ECO:0000313" key="2">
    <source>
        <dbReference type="EMBL" id="POM57861.1"/>
    </source>
</evidence>
<reference evidence="3" key="2">
    <citation type="submission" date="2017-04" db="EMBL/GenBank/DDBJ databases">
        <authorList>
            <person name="Ali S."/>
            <person name="Shao J."/>
            <person name="Larry D.J."/>
            <person name="Kronmiller B."/>
            <person name="Shen D."/>
            <person name="Strem M.D."/>
            <person name="Melnick R.L."/>
            <person name="Guiltinan M.J."/>
            <person name="Tyler B.M."/>
            <person name="Meinhardt L.W."/>
            <person name="Bailey B.A."/>
        </authorList>
    </citation>
    <scope>NUCLEOTIDE SEQUENCE</scope>
    <source>
        <strain evidence="3">Sbr112.9</strain>
        <tissue evidence="3">Mycelia</tissue>
    </source>
</reference>
<dbReference type="InterPro" id="IPR036388">
    <property type="entry name" value="WH-like_DNA-bd_sf"/>
</dbReference>
<evidence type="ECO:0000313" key="4">
    <source>
        <dbReference type="Proteomes" id="UP000237271"/>
    </source>
</evidence>
<dbReference type="EMBL" id="NCKW01009300">
    <property type="protein sequence ID" value="POM67355.1"/>
    <property type="molecule type" value="Genomic_DNA"/>
</dbReference>